<proteinExistence type="predicted"/>
<gene>
    <name evidence="1" type="ORF">LHA35_06690</name>
</gene>
<organism evidence="1 2">
    <name type="scientific">Roseicella aerolata</name>
    <dbReference type="NCBI Taxonomy" id="2883479"/>
    <lineage>
        <taxon>Bacteria</taxon>
        <taxon>Pseudomonadati</taxon>
        <taxon>Pseudomonadota</taxon>
        <taxon>Alphaproteobacteria</taxon>
        <taxon>Acetobacterales</taxon>
        <taxon>Roseomonadaceae</taxon>
        <taxon>Roseicella</taxon>
    </lineage>
</organism>
<comment type="caution">
    <text evidence="1">The sequence shown here is derived from an EMBL/GenBank/DDBJ whole genome shotgun (WGS) entry which is preliminary data.</text>
</comment>
<name>A0A9X1IBX8_9PROT</name>
<accession>A0A9X1IBX8</accession>
<dbReference type="RefSeq" id="WP_226606091.1">
    <property type="nucleotide sequence ID" value="NZ_JAJAQI010000007.1"/>
</dbReference>
<keyword evidence="2" id="KW-1185">Reference proteome</keyword>
<evidence type="ECO:0000313" key="1">
    <source>
        <dbReference type="EMBL" id="MCB4821416.1"/>
    </source>
</evidence>
<dbReference type="AlphaFoldDB" id="A0A9X1IBX8"/>
<protein>
    <submittedName>
        <fullName evidence="1">Uncharacterized protein</fullName>
    </submittedName>
</protein>
<dbReference type="EMBL" id="JAJAQI010000007">
    <property type="protein sequence ID" value="MCB4821416.1"/>
    <property type="molecule type" value="Genomic_DNA"/>
</dbReference>
<dbReference type="Proteomes" id="UP001139311">
    <property type="component" value="Unassembled WGS sequence"/>
</dbReference>
<sequence length="79" mass="8608">MPTHVDPENRRVTDDLYAAGRAAFEAGASVVENPLANSGHYGRAWFAGWLDALADRLDGGDRASRAYPVLLADDRANFF</sequence>
<evidence type="ECO:0000313" key="2">
    <source>
        <dbReference type="Proteomes" id="UP001139311"/>
    </source>
</evidence>
<reference evidence="1" key="1">
    <citation type="submission" date="2021-10" db="EMBL/GenBank/DDBJ databases">
        <title>Roseicella aerolatum sp. nov., isolated from aerosols of e-waste dismantling site.</title>
        <authorList>
            <person name="Qin T."/>
        </authorList>
    </citation>
    <scope>NUCLEOTIDE SEQUENCE</scope>
    <source>
        <strain evidence="1">GB24</strain>
    </source>
</reference>